<reference evidence="2 3" key="1">
    <citation type="submission" date="2010-08" db="EMBL/GenBank/DDBJ databases">
        <title>The draft genome of Desulfovibrio fructosovorans JJ.</title>
        <authorList>
            <consortium name="US DOE Joint Genome Institute (JGI-PGF)"/>
            <person name="Lucas S."/>
            <person name="Copeland A."/>
            <person name="Lapidus A."/>
            <person name="Cheng J.-F."/>
            <person name="Bruce D."/>
            <person name="Goodwin L."/>
            <person name="Pitluck S."/>
            <person name="Land M.L."/>
            <person name="Hauser L."/>
            <person name="Chang Y.-J."/>
            <person name="Jeffries C."/>
            <person name="Wall J.D."/>
            <person name="Stahl D.A."/>
            <person name="Arkin A.P."/>
            <person name="Dehal P."/>
            <person name="Stolyar S.M."/>
            <person name="Hazen T.C."/>
            <person name="Woyke T.J."/>
        </authorList>
    </citation>
    <scope>NUCLEOTIDE SEQUENCE [LARGE SCALE GENOMIC DNA]</scope>
    <source>
        <strain evidence="2 3">JJ</strain>
    </source>
</reference>
<evidence type="ECO:0000313" key="3">
    <source>
        <dbReference type="Proteomes" id="UP000006250"/>
    </source>
</evidence>
<dbReference type="EMBL" id="AECZ01000015">
    <property type="protein sequence ID" value="EFL50888.1"/>
    <property type="molecule type" value="Genomic_DNA"/>
</dbReference>
<dbReference type="PANTHER" id="PTHR36174">
    <property type="entry name" value="LIPID II:GLYCINE GLYCYLTRANSFERASE"/>
    <property type="match status" value="1"/>
</dbReference>
<accession>E1JXW5</accession>
<dbReference type="OrthoDB" id="9773932at2"/>
<dbReference type="InterPro" id="IPR016181">
    <property type="entry name" value="Acyl_CoA_acyltransferase"/>
</dbReference>
<dbReference type="PANTHER" id="PTHR36174:SF1">
    <property type="entry name" value="LIPID II:GLYCINE GLYCYLTRANSFERASE"/>
    <property type="match status" value="1"/>
</dbReference>
<evidence type="ECO:0000313" key="2">
    <source>
        <dbReference type="EMBL" id="EFL50888.1"/>
    </source>
</evidence>
<name>E1JXW5_SOLFR</name>
<keyword evidence="3" id="KW-1185">Reference proteome</keyword>
<dbReference type="STRING" id="596151.DesfrDRAFT_2464"/>
<comment type="caution">
    <text evidence="2">The sequence shown here is derived from an EMBL/GenBank/DDBJ whole genome shotgun (WGS) entry which is preliminary data.</text>
</comment>
<sequence>MRVSEEAYGGREAWDAYVASRPESLFYHRQVWRLAVENAYGERAFYLAARNEDGVLAGVLPLFLVGPCKSRRRLLSLPHAPAAGLLADTPEIARALEAGALELAGRLCGGRMHWRDQPAPQPDSQWPGLATYRLPLPETAEALWRGFRSEIRNRTRKAQKNGVTVREGRELLPNFYRIYERHMRELGTPPHPPIFFSTLADAEPKRLTVSLAMLGEEPIAGMIRVRHGDVATAVWVSSLARYNAASPVNLLYWEAMSDAIATGARLFDFGRGRPGAGPTVFKIRYGAIPHPLTRHVWPFIPADPVAEAAISPFMETVSRLWRHLPLPVATSLGRRARRYLP</sequence>
<dbReference type="Pfam" id="PF13480">
    <property type="entry name" value="Acetyltransf_6"/>
    <property type="match status" value="1"/>
</dbReference>
<dbReference type="eggNOG" id="COG5653">
    <property type="taxonomic scope" value="Bacteria"/>
</dbReference>
<dbReference type="Proteomes" id="UP000006250">
    <property type="component" value="Unassembled WGS sequence"/>
</dbReference>
<dbReference type="RefSeq" id="WP_005994276.1">
    <property type="nucleotide sequence ID" value="NZ_AECZ01000015.1"/>
</dbReference>
<gene>
    <name evidence="2" type="ORF">DesfrDRAFT_2464</name>
</gene>
<dbReference type="Gene3D" id="3.40.630.30">
    <property type="match status" value="1"/>
</dbReference>
<dbReference type="SUPFAM" id="SSF55729">
    <property type="entry name" value="Acyl-CoA N-acyltransferases (Nat)"/>
    <property type="match status" value="1"/>
</dbReference>
<protein>
    <submittedName>
        <fullName evidence="2">FemAB-related protein, PEP-Cterm system-associated</fullName>
    </submittedName>
</protein>
<dbReference type="InterPro" id="IPR038740">
    <property type="entry name" value="BioF2-like_GNAT_dom"/>
</dbReference>
<dbReference type="AlphaFoldDB" id="E1JXW5"/>
<feature type="domain" description="BioF2-like acetyltransferase" evidence="1">
    <location>
        <begin position="146"/>
        <end position="272"/>
    </location>
</feature>
<organism evidence="2 3">
    <name type="scientific">Solidesulfovibrio fructosivorans JJ]</name>
    <dbReference type="NCBI Taxonomy" id="596151"/>
    <lineage>
        <taxon>Bacteria</taxon>
        <taxon>Pseudomonadati</taxon>
        <taxon>Thermodesulfobacteriota</taxon>
        <taxon>Desulfovibrionia</taxon>
        <taxon>Desulfovibrionales</taxon>
        <taxon>Desulfovibrionaceae</taxon>
        <taxon>Solidesulfovibrio</taxon>
    </lineage>
</organism>
<evidence type="ECO:0000259" key="1">
    <source>
        <dbReference type="Pfam" id="PF13480"/>
    </source>
</evidence>
<proteinExistence type="predicted"/>
<dbReference type="InterPro" id="IPR050644">
    <property type="entry name" value="PG_Glycine_Bridge_Synth"/>
</dbReference>